<evidence type="ECO:0000256" key="2">
    <source>
        <dbReference type="ARBA" id="ARBA00023125"/>
    </source>
</evidence>
<organism evidence="7 8">
    <name type="scientific">Xylanibacter rarus</name>
    <dbReference type="NCBI Taxonomy" id="1676614"/>
    <lineage>
        <taxon>Bacteria</taxon>
        <taxon>Pseudomonadati</taxon>
        <taxon>Bacteroidota</taxon>
        <taxon>Bacteroidia</taxon>
        <taxon>Bacteroidales</taxon>
        <taxon>Prevotellaceae</taxon>
        <taxon>Xylanibacter</taxon>
    </lineage>
</organism>
<dbReference type="PROSITE" id="PS00041">
    <property type="entry name" value="HTH_ARAC_FAMILY_1"/>
    <property type="match status" value="1"/>
</dbReference>
<accession>A0A8E1URE2</accession>
<dbReference type="SUPFAM" id="SSF48452">
    <property type="entry name" value="TPR-like"/>
    <property type="match status" value="1"/>
</dbReference>
<name>A0A8E1URE2_9BACT</name>
<dbReference type="Gene3D" id="1.10.10.60">
    <property type="entry name" value="Homeodomain-like"/>
    <property type="match status" value="1"/>
</dbReference>
<dbReference type="InterPro" id="IPR018060">
    <property type="entry name" value="HTH_AraC"/>
</dbReference>
<dbReference type="InterPro" id="IPR018062">
    <property type="entry name" value="HTH_AraC-typ_CS"/>
</dbReference>
<dbReference type="Gene3D" id="1.25.40.10">
    <property type="entry name" value="Tetratricopeptide repeat domain"/>
    <property type="match status" value="1"/>
</dbReference>
<dbReference type="PROSITE" id="PS01124">
    <property type="entry name" value="HTH_ARAC_FAMILY_2"/>
    <property type="match status" value="1"/>
</dbReference>
<dbReference type="InterPro" id="IPR009057">
    <property type="entry name" value="Homeodomain-like_sf"/>
</dbReference>
<feature type="domain" description="HTH araC/xylS-type" evidence="6">
    <location>
        <begin position="436"/>
        <end position="540"/>
    </location>
</feature>
<dbReference type="SMART" id="SM00342">
    <property type="entry name" value="HTH_ARAC"/>
    <property type="match status" value="1"/>
</dbReference>
<dbReference type="PANTHER" id="PTHR43280:SF29">
    <property type="entry name" value="ARAC-FAMILY TRANSCRIPTIONAL REGULATOR"/>
    <property type="match status" value="1"/>
</dbReference>
<keyword evidence="8" id="KW-1185">Reference proteome</keyword>
<keyword evidence="5" id="KW-1133">Transmembrane helix</keyword>
<dbReference type="GO" id="GO:0003700">
    <property type="term" value="F:DNA-binding transcription factor activity"/>
    <property type="evidence" value="ECO:0007669"/>
    <property type="project" value="InterPro"/>
</dbReference>
<dbReference type="AlphaFoldDB" id="A0A8E1URE2"/>
<dbReference type="Pfam" id="PF12833">
    <property type="entry name" value="HTH_18"/>
    <property type="match status" value="1"/>
</dbReference>
<dbReference type="PRINTS" id="PR00032">
    <property type="entry name" value="HTHARAC"/>
</dbReference>
<evidence type="ECO:0000256" key="1">
    <source>
        <dbReference type="ARBA" id="ARBA00023015"/>
    </source>
</evidence>
<keyword evidence="5" id="KW-0472">Membrane</keyword>
<evidence type="ECO:0000259" key="6">
    <source>
        <dbReference type="PROSITE" id="PS01124"/>
    </source>
</evidence>
<dbReference type="EMBL" id="LFQU01000002">
    <property type="protein sequence ID" value="KOO69456.1"/>
    <property type="molecule type" value="Genomic_DNA"/>
</dbReference>
<keyword evidence="1" id="KW-0805">Transcription regulation</keyword>
<dbReference type="InterPro" id="IPR011990">
    <property type="entry name" value="TPR-like_helical_dom_sf"/>
</dbReference>
<comment type="caution">
    <text evidence="7">The sequence shown here is derived from an EMBL/GenBank/DDBJ whole genome shotgun (WGS) entry which is preliminary data.</text>
</comment>
<proteinExistence type="predicted"/>
<evidence type="ECO:0000256" key="4">
    <source>
        <dbReference type="SAM" id="MobiDB-lite"/>
    </source>
</evidence>
<feature type="transmembrane region" description="Helical" evidence="5">
    <location>
        <begin position="373"/>
        <end position="393"/>
    </location>
</feature>
<feature type="region of interest" description="Disordered" evidence="4">
    <location>
        <begin position="399"/>
        <end position="429"/>
    </location>
</feature>
<dbReference type="Proteomes" id="UP000036951">
    <property type="component" value="Unassembled WGS sequence"/>
</dbReference>
<evidence type="ECO:0000256" key="5">
    <source>
        <dbReference type="SAM" id="Phobius"/>
    </source>
</evidence>
<dbReference type="PANTHER" id="PTHR43280">
    <property type="entry name" value="ARAC-FAMILY TRANSCRIPTIONAL REGULATOR"/>
    <property type="match status" value="1"/>
</dbReference>
<gene>
    <name evidence="7" type="ORF">ACU52_02005</name>
</gene>
<keyword evidence="2" id="KW-0238">DNA-binding</keyword>
<evidence type="ECO:0000256" key="3">
    <source>
        <dbReference type="ARBA" id="ARBA00023163"/>
    </source>
</evidence>
<evidence type="ECO:0000313" key="8">
    <source>
        <dbReference type="Proteomes" id="UP000036951"/>
    </source>
</evidence>
<protein>
    <recommendedName>
        <fullName evidence="6">HTH araC/xylS-type domain-containing protein</fullName>
    </recommendedName>
</protein>
<sequence length="548" mass="60532">MRMASGFRLSYIPRYSPMAINILSIPVKACRPIVLALLSLAAVVVFAQSAGSLGRRLAGVAVDKINSEGDRCLEEGKVDSAMAYYMVAAGRYDSAMDKDDKFSCVDALNNIGAIKFFLHHDYIQAFSYLTKGLEISEETGYDKIKAKIYVNLAGVHTIFGDSAVAARLMSEAFRISKEQHDWYIYTAAFIDLANHLAVNDNLAGMKDEADDFSSTSIPDSIKMKNYALWLCRGVKLYQQGRYDDCLKALKSAAGHVKPDLQEKICLHIVDMLAAKAYAAKGMYGMAVKRLKSNMTADIPIYSLYNSYKALSAFYAKMGAADSSEAYRVKYLLINDTTLSYSDYMRIRDHECRFLPARVMGELDTSGVSGISGGLIAVLLAFVSASAAGTMIWLRSRSRRKAKAGGRPTAGRATSVRHSGGVQQTTGPDEKTQELARMIRQFMETSAEIYQQDFSLEKMAAMLGIHTRTASRVINEVFGINFSTLLSQYRIEEACRRLSSPEYANVTIQAVAVDIGFRSRSNFAMVFKKFTGVSPNEYQKEAFGKKASD</sequence>
<keyword evidence="3" id="KW-0804">Transcription</keyword>
<reference evidence="7 8" key="1">
    <citation type="submission" date="2015-06" db="EMBL/GenBank/DDBJ databases">
        <title>Prevotella sp. 109, sp. nov., a novel member of the family Prevotellaceae isolated from human faeces.</title>
        <authorList>
            <person name="Shkoporov A.N."/>
            <person name="Chaplin A.V."/>
            <person name="Kafarskaia L.I."/>
            <person name="Efimov B.A."/>
        </authorList>
    </citation>
    <scope>NUCLEOTIDE SEQUENCE [LARGE SCALE GENOMIC DNA]</scope>
    <source>
        <strain evidence="7 8">109</strain>
    </source>
</reference>
<dbReference type="GO" id="GO:0043565">
    <property type="term" value="F:sequence-specific DNA binding"/>
    <property type="evidence" value="ECO:0007669"/>
    <property type="project" value="InterPro"/>
</dbReference>
<evidence type="ECO:0000313" key="7">
    <source>
        <dbReference type="EMBL" id="KOO69456.1"/>
    </source>
</evidence>
<dbReference type="SUPFAM" id="SSF46689">
    <property type="entry name" value="Homeodomain-like"/>
    <property type="match status" value="1"/>
</dbReference>
<dbReference type="InterPro" id="IPR020449">
    <property type="entry name" value="Tscrpt_reg_AraC-type_HTH"/>
</dbReference>
<keyword evidence="5" id="KW-0812">Transmembrane</keyword>